<keyword evidence="1" id="KW-0812">Transmembrane</keyword>
<evidence type="ECO:0000313" key="2">
    <source>
        <dbReference type="EMBL" id="KAJ3711112.1"/>
    </source>
</evidence>
<feature type="transmembrane region" description="Helical" evidence="1">
    <location>
        <begin position="21"/>
        <end position="44"/>
    </location>
</feature>
<proteinExistence type="predicted"/>
<keyword evidence="1" id="KW-1133">Transmembrane helix</keyword>
<keyword evidence="1" id="KW-0472">Membrane</keyword>
<reference evidence="2" key="1">
    <citation type="submission" date="2022-08" db="EMBL/GenBank/DDBJ databases">
        <authorList>
            <consortium name="DOE Joint Genome Institute"/>
            <person name="Min B."/>
            <person name="Sierra-Patev S."/>
            <person name="Naranjo-Ortiz M."/>
            <person name="Looney B."/>
            <person name="Konkel Z."/>
            <person name="Slot J.C."/>
            <person name="Sakamoto Y."/>
            <person name="Steenwyk J.L."/>
            <person name="Rokas A."/>
            <person name="Carro J."/>
            <person name="Camarero S."/>
            <person name="Ferreira P."/>
            <person name="Molpeceres G."/>
            <person name="Ruiz-duenas F.J."/>
            <person name="Serrano A."/>
            <person name="Henrissat B."/>
            <person name="Drula E."/>
            <person name="Hughes K.W."/>
            <person name="Mata J.L."/>
            <person name="Ishikawa N.K."/>
            <person name="Vargas-Isla R."/>
            <person name="Ushijima S."/>
            <person name="Smith C.A."/>
            <person name="Ahrendt S."/>
            <person name="Andreopoulos W."/>
            <person name="He G."/>
            <person name="LaButti K."/>
            <person name="Lipzen A."/>
            <person name="Ng V."/>
            <person name="Riley R."/>
            <person name="Sandor L."/>
            <person name="Barry K."/>
            <person name="Martinez A.T."/>
            <person name="Xiao Y."/>
            <person name="Gibbons J.G."/>
            <person name="Terashima K."/>
            <person name="Hibbett D.S."/>
            <person name="Grigoriev I.V."/>
        </authorList>
    </citation>
    <scope>NUCLEOTIDE SEQUENCE</scope>
    <source>
        <strain evidence="2">ET3784</strain>
    </source>
</reference>
<reference evidence="2" key="2">
    <citation type="journal article" date="2023" name="Proc. Natl. Acad. Sci. U.S.A.">
        <title>A global phylogenomic analysis of the shiitake genus Lentinula.</title>
        <authorList>
            <person name="Sierra-Patev S."/>
            <person name="Min B."/>
            <person name="Naranjo-Ortiz M."/>
            <person name="Looney B."/>
            <person name="Konkel Z."/>
            <person name="Slot J.C."/>
            <person name="Sakamoto Y."/>
            <person name="Steenwyk J.L."/>
            <person name="Rokas A."/>
            <person name="Carro J."/>
            <person name="Camarero S."/>
            <person name="Ferreira P."/>
            <person name="Molpeceres G."/>
            <person name="Ruiz-Duenas F.J."/>
            <person name="Serrano A."/>
            <person name="Henrissat B."/>
            <person name="Drula E."/>
            <person name="Hughes K.W."/>
            <person name="Mata J.L."/>
            <person name="Ishikawa N.K."/>
            <person name="Vargas-Isla R."/>
            <person name="Ushijima S."/>
            <person name="Smith C.A."/>
            <person name="Donoghue J."/>
            <person name="Ahrendt S."/>
            <person name="Andreopoulos W."/>
            <person name="He G."/>
            <person name="LaButti K."/>
            <person name="Lipzen A."/>
            <person name="Ng V."/>
            <person name="Riley R."/>
            <person name="Sandor L."/>
            <person name="Barry K."/>
            <person name="Martinez A.T."/>
            <person name="Xiao Y."/>
            <person name="Gibbons J.G."/>
            <person name="Terashima K."/>
            <person name="Grigoriev I.V."/>
            <person name="Hibbett D."/>
        </authorList>
    </citation>
    <scope>NUCLEOTIDE SEQUENCE</scope>
    <source>
        <strain evidence="2">ET3784</strain>
    </source>
</reference>
<feature type="transmembrane region" description="Helical" evidence="1">
    <location>
        <begin position="50"/>
        <end position="69"/>
    </location>
</feature>
<sequence>MAIGRYGRRCVSTKRPSRFNVIHLSVIYVYHGGHLPELFSVAYIQSAFRYYPPEFIFCSGVSFIHLLIAL</sequence>
<evidence type="ECO:0000313" key="3">
    <source>
        <dbReference type="Proteomes" id="UP001176059"/>
    </source>
</evidence>
<keyword evidence="3" id="KW-1185">Reference proteome</keyword>
<dbReference type="AlphaFoldDB" id="A0AA38J7P3"/>
<gene>
    <name evidence="2" type="ORF">DFJ43DRAFT_1108220</name>
</gene>
<comment type="caution">
    <text evidence="2">The sequence shown here is derived from an EMBL/GenBank/DDBJ whole genome shotgun (WGS) entry which is preliminary data.</text>
</comment>
<dbReference type="EMBL" id="JANVFO010000124">
    <property type="protein sequence ID" value="KAJ3711112.1"/>
    <property type="molecule type" value="Genomic_DNA"/>
</dbReference>
<name>A0AA38J7P3_9AGAR</name>
<evidence type="ECO:0000256" key="1">
    <source>
        <dbReference type="SAM" id="Phobius"/>
    </source>
</evidence>
<dbReference type="Proteomes" id="UP001176059">
    <property type="component" value="Unassembled WGS sequence"/>
</dbReference>
<organism evidence="2 3">
    <name type="scientific">Lentinula guzmanii</name>
    <dbReference type="NCBI Taxonomy" id="2804957"/>
    <lineage>
        <taxon>Eukaryota</taxon>
        <taxon>Fungi</taxon>
        <taxon>Dikarya</taxon>
        <taxon>Basidiomycota</taxon>
        <taxon>Agaricomycotina</taxon>
        <taxon>Agaricomycetes</taxon>
        <taxon>Agaricomycetidae</taxon>
        <taxon>Agaricales</taxon>
        <taxon>Marasmiineae</taxon>
        <taxon>Omphalotaceae</taxon>
        <taxon>Lentinula</taxon>
    </lineage>
</organism>
<protein>
    <submittedName>
        <fullName evidence="2">Uncharacterized protein</fullName>
    </submittedName>
</protein>
<accession>A0AA38J7P3</accession>